<keyword evidence="3" id="KW-0964">Secreted</keyword>
<dbReference type="FunFam" id="2.60.120.970:FF:000024">
    <property type="entry name" value="Left-right determination factor"/>
    <property type="match status" value="1"/>
</dbReference>
<evidence type="ECO:0000313" key="9">
    <source>
        <dbReference type="Ensembl" id="ENSOANP00000002354.3"/>
    </source>
</evidence>
<dbReference type="SUPFAM" id="SSF57501">
    <property type="entry name" value="Cystine-knot cytokines"/>
    <property type="match status" value="1"/>
</dbReference>
<organism evidence="9 10">
    <name type="scientific">Ornithorhynchus anatinus</name>
    <name type="common">Duckbill platypus</name>
    <dbReference type="NCBI Taxonomy" id="9258"/>
    <lineage>
        <taxon>Eukaryota</taxon>
        <taxon>Metazoa</taxon>
        <taxon>Chordata</taxon>
        <taxon>Craniata</taxon>
        <taxon>Vertebrata</taxon>
        <taxon>Euteleostomi</taxon>
        <taxon>Mammalia</taxon>
        <taxon>Monotremata</taxon>
        <taxon>Ornithorhynchidae</taxon>
        <taxon>Ornithorhynchus</taxon>
    </lineage>
</organism>
<dbReference type="GO" id="GO:0005615">
    <property type="term" value="C:extracellular space"/>
    <property type="evidence" value="ECO:0000318"/>
    <property type="project" value="GO_Central"/>
</dbReference>
<evidence type="ECO:0000313" key="10">
    <source>
        <dbReference type="Proteomes" id="UP000002279"/>
    </source>
</evidence>
<dbReference type="PROSITE" id="PS51362">
    <property type="entry name" value="TGF_BETA_2"/>
    <property type="match status" value="1"/>
</dbReference>
<keyword evidence="10" id="KW-1185">Reference proteome</keyword>
<feature type="domain" description="TGF-beta family profile" evidence="8">
    <location>
        <begin position="289"/>
        <end position="400"/>
    </location>
</feature>
<dbReference type="Ensembl" id="ENSOANT00000002355.3">
    <property type="protein sequence ID" value="ENSOANP00000002354.3"/>
    <property type="gene ID" value="ENSOANG00000001480.3"/>
</dbReference>
<dbReference type="HOGENOM" id="CLU_064098_0_0_1"/>
<dbReference type="InterPro" id="IPR001111">
    <property type="entry name" value="TGF-b_propeptide"/>
</dbReference>
<dbReference type="Proteomes" id="UP000002279">
    <property type="component" value="Unplaced"/>
</dbReference>
<evidence type="ECO:0000256" key="7">
    <source>
        <dbReference type="RuleBase" id="RU000354"/>
    </source>
</evidence>
<keyword evidence="5" id="KW-1015">Disulfide bond</keyword>
<dbReference type="PROSITE" id="PS00250">
    <property type="entry name" value="TGF_BETA_1"/>
    <property type="match status" value="1"/>
</dbReference>
<evidence type="ECO:0000256" key="4">
    <source>
        <dbReference type="ARBA" id="ARBA00023030"/>
    </source>
</evidence>
<dbReference type="GO" id="GO:0009948">
    <property type="term" value="P:anterior/posterior axis specification"/>
    <property type="evidence" value="ECO:0000318"/>
    <property type="project" value="GO_Central"/>
</dbReference>
<dbReference type="GeneTree" id="ENSGT00390000010056"/>
<evidence type="ECO:0000256" key="5">
    <source>
        <dbReference type="ARBA" id="ARBA00023157"/>
    </source>
</evidence>
<evidence type="ECO:0000259" key="8">
    <source>
        <dbReference type="PROSITE" id="PS51362"/>
    </source>
</evidence>
<evidence type="ECO:0000256" key="3">
    <source>
        <dbReference type="ARBA" id="ARBA00022525"/>
    </source>
</evidence>
<sequence length="402" mass="44412">MVVAGWLYKGRPAASLSLSLQQPAGAQGASFPNPPGAEHRSTITMSTIWLSCALGALLLACAGTHQAEKLQKSLREGAAQWEADPRRAVVVPNALKDEYVGLVKQYWGRQALTRRRKRNVADNSENIAEISGSFLHTATFNQLLVFNLTAQIPQDSEVSQAMIKLFQKPSPRAALGQVLQQLHPSSSVSHARVTVYWLRLQVDGANRTSLIDSRQVAVGHSGWVTFDVTEAVHHWQQQGLEDEPLVLEISVHGDSASHMSADLTEVVRFASQDPFDNPLQKPQLELQTLDLRSYGTSEDCNSADDSNSTHCCRQKKYINLAEMHWDDHWILHPPGFEASECVGGCQRLPGSLPRLSSWHCVPTETSSVPVLYVIQAPDSEGVQVVLGKLLDMRVEKCTCRRR</sequence>
<proteinExistence type="inferred from homology"/>
<dbReference type="Gene3D" id="2.60.120.970">
    <property type="match status" value="1"/>
</dbReference>
<evidence type="ECO:0000256" key="1">
    <source>
        <dbReference type="ARBA" id="ARBA00004613"/>
    </source>
</evidence>
<dbReference type="FunCoup" id="F7F1P1">
    <property type="interactions" value="360"/>
</dbReference>
<dbReference type="OMA" id="SCAWDGV"/>
<dbReference type="CDD" id="cd13758">
    <property type="entry name" value="TGF_beta_LEFTY1_2"/>
    <property type="match status" value="1"/>
</dbReference>
<reference evidence="9" key="1">
    <citation type="submission" date="2025-08" db="UniProtKB">
        <authorList>
            <consortium name="Ensembl"/>
        </authorList>
    </citation>
    <scope>IDENTIFICATION</scope>
    <source>
        <strain evidence="9">Glennie</strain>
    </source>
</reference>
<reference evidence="9" key="2">
    <citation type="submission" date="2025-09" db="UniProtKB">
        <authorList>
            <consortium name="Ensembl"/>
        </authorList>
    </citation>
    <scope>IDENTIFICATION</scope>
    <source>
        <strain evidence="9">Glennie</strain>
    </source>
</reference>
<evidence type="ECO:0000256" key="2">
    <source>
        <dbReference type="ARBA" id="ARBA00006656"/>
    </source>
</evidence>
<dbReference type="InterPro" id="IPR003942">
    <property type="entry name" value="LRDF"/>
</dbReference>
<dbReference type="AlphaFoldDB" id="F7F1P1"/>
<dbReference type="Gene3D" id="2.10.90.10">
    <property type="entry name" value="Cystine-knot cytokines"/>
    <property type="match status" value="1"/>
</dbReference>
<dbReference type="InterPro" id="IPR029034">
    <property type="entry name" value="Cystine-knot_cytokine"/>
</dbReference>
<dbReference type="InterPro" id="IPR015615">
    <property type="entry name" value="TGF-beta-rel"/>
</dbReference>
<dbReference type="InterPro" id="IPR017948">
    <property type="entry name" value="TGFb_CS"/>
</dbReference>
<dbReference type="PRINTS" id="PR01427">
    <property type="entry name" value="TGFBETA4"/>
</dbReference>
<dbReference type="Pfam" id="PF00688">
    <property type="entry name" value="TGFb_propeptide"/>
    <property type="match status" value="1"/>
</dbReference>
<dbReference type="InParanoid" id="F7F1P1"/>
<gene>
    <name evidence="9" type="primary">LOC107548055</name>
</gene>
<dbReference type="Bgee" id="ENSOANG00000001480">
    <property type="expression patterns" value="Expressed in ovary"/>
</dbReference>
<protein>
    <recommendedName>
        <fullName evidence="8">TGF-beta family profile domain-containing protein</fullName>
    </recommendedName>
</protein>
<name>F7F1P1_ORNAN</name>
<dbReference type="Pfam" id="PF00019">
    <property type="entry name" value="TGF_beta"/>
    <property type="match status" value="1"/>
</dbReference>
<keyword evidence="4 7" id="KW-0339">Growth factor</keyword>
<dbReference type="GO" id="GO:0005160">
    <property type="term" value="F:transforming growth factor beta receptor binding"/>
    <property type="evidence" value="ECO:0007669"/>
    <property type="project" value="InterPro"/>
</dbReference>
<accession>F7F1P1</accession>
<dbReference type="GO" id="GO:0030509">
    <property type="term" value="P:BMP signaling pathway"/>
    <property type="evidence" value="ECO:0000318"/>
    <property type="project" value="GO_Central"/>
</dbReference>
<comment type="subcellular location">
    <subcellularLocation>
        <location evidence="1">Secreted</location>
    </subcellularLocation>
</comment>
<keyword evidence="6" id="KW-0325">Glycoprotein</keyword>
<dbReference type="PANTHER" id="PTHR11848:SF226">
    <property type="entry name" value="LEFT-RIGHT DETERMINATION FACTOR"/>
    <property type="match status" value="1"/>
</dbReference>
<dbReference type="GO" id="GO:0008083">
    <property type="term" value="F:growth factor activity"/>
    <property type="evidence" value="ECO:0007669"/>
    <property type="project" value="UniProtKB-KW"/>
</dbReference>
<comment type="similarity">
    <text evidence="2 7">Belongs to the TGF-beta family.</text>
</comment>
<evidence type="ECO:0000256" key="6">
    <source>
        <dbReference type="ARBA" id="ARBA00023180"/>
    </source>
</evidence>
<dbReference type="GO" id="GO:0005125">
    <property type="term" value="F:cytokine activity"/>
    <property type="evidence" value="ECO:0000318"/>
    <property type="project" value="GO_Central"/>
</dbReference>
<dbReference type="eggNOG" id="KOG3900">
    <property type="taxonomic scope" value="Eukaryota"/>
</dbReference>
<dbReference type="PANTHER" id="PTHR11848">
    <property type="entry name" value="TGF-BETA FAMILY"/>
    <property type="match status" value="1"/>
</dbReference>
<dbReference type="SMART" id="SM00204">
    <property type="entry name" value="TGFB"/>
    <property type="match status" value="1"/>
</dbReference>
<dbReference type="InterPro" id="IPR001839">
    <property type="entry name" value="TGF-b_C"/>
</dbReference>